<feature type="compositionally biased region" description="Basic residues" evidence="1">
    <location>
        <begin position="658"/>
        <end position="667"/>
    </location>
</feature>
<organism evidence="2 3">
    <name type="scientific">Sanghuangporus baumii</name>
    <name type="common">Phellinus baumii</name>
    <dbReference type="NCBI Taxonomy" id="108892"/>
    <lineage>
        <taxon>Eukaryota</taxon>
        <taxon>Fungi</taxon>
        <taxon>Dikarya</taxon>
        <taxon>Basidiomycota</taxon>
        <taxon>Agaricomycotina</taxon>
        <taxon>Agaricomycetes</taxon>
        <taxon>Hymenochaetales</taxon>
        <taxon>Hymenochaetaceae</taxon>
        <taxon>Sanghuangporus</taxon>
    </lineage>
</organism>
<feature type="region of interest" description="Disordered" evidence="1">
    <location>
        <begin position="636"/>
        <end position="738"/>
    </location>
</feature>
<dbReference type="InterPro" id="IPR032675">
    <property type="entry name" value="LRR_dom_sf"/>
</dbReference>
<comment type="caution">
    <text evidence="2">The sequence shown here is derived from an EMBL/GenBank/DDBJ whole genome shotgun (WGS) entry which is preliminary data.</text>
</comment>
<evidence type="ECO:0000256" key="1">
    <source>
        <dbReference type="SAM" id="MobiDB-lite"/>
    </source>
</evidence>
<name>A0A9Q5I5A0_SANBA</name>
<protein>
    <recommendedName>
        <fullName evidence="4">F-box domain-containing protein</fullName>
    </recommendedName>
</protein>
<proteinExistence type="predicted"/>
<dbReference type="AlphaFoldDB" id="A0A9Q5I5A0"/>
<reference evidence="2" key="1">
    <citation type="submission" date="2016-06" db="EMBL/GenBank/DDBJ databases">
        <title>Draft Genome sequence of the fungus Inonotus baumii.</title>
        <authorList>
            <person name="Zhu H."/>
            <person name="Lin W."/>
        </authorList>
    </citation>
    <scope>NUCLEOTIDE SEQUENCE</scope>
    <source>
        <strain evidence="2">821</strain>
    </source>
</reference>
<dbReference type="EMBL" id="LNZH02000067">
    <property type="protein sequence ID" value="OCB91739.1"/>
    <property type="molecule type" value="Genomic_DNA"/>
</dbReference>
<dbReference type="SUPFAM" id="SSF52047">
    <property type="entry name" value="RNI-like"/>
    <property type="match status" value="1"/>
</dbReference>
<feature type="compositionally biased region" description="Basic residues" evidence="1">
    <location>
        <begin position="805"/>
        <end position="816"/>
    </location>
</feature>
<feature type="region of interest" description="Disordered" evidence="1">
    <location>
        <begin position="789"/>
        <end position="854"/>
    </location>
</feature>
<feature type="compositionally biased region" description="Basic residues" evidence="1">
    <location>
        <begin position="844"/>
        <end position="854"/>
    </location>
</feature>
<feature type="region of interest" description="Disordered" evidence="1">
    <location>
        <begin position="400"/>
        <end position="533"/>
    </location>
</feature>
<dbReference type="CDD" id="cd09917">
    <property type="entry name" value="F-box_SF"/>
    <property type="match status" value="1"/>
</dbReference>
<evidence type="ECO:0000313" key="3">
    <source>
        <dbReference type="Proteomes" id="UP000757232"/>
    </source>
</evidence>
<evidence type="ECO:0008006" key="4">
    <source>
        <dbReference type="Google" id="ProtNLM"/>
    </source>
</evidence>
<accession>A0A9Q5I5A0</accession>
<feature type="compositionally biased region" description="Low complexity" evidence="1">
    <location>
        <begin position="463"/>
        <end position="490"/>
    </location>
</feature>
<feature type="compositionally biased region" description="Polar residues" evidence="1">
    <location>
        <begin position="414"/>
        <end position="434"/>
    </location>
</feature>
<dbReference type="Gene3D" id="3.80.10.10">
    <property type="entry name" value="Ribonuclease Inhibitor"/>
    <property type="match status" value="1"/>
</dbReference>
<evidence type="ECO:0000313" key="2">
    <source>
        <dbReference type="EMBL" id="OCB91739.1"/>
    </source>
</evidence>
<gene>
    <name evidence="2" type="ORF">A7U60_g996</name>
</gene>
<feature type="compositionally biased region" description="Basic and acidic residues" evidence="1">
    <location>
        <begin position="495"/>
        <end position="506"/>
    </location>
</feature>
<dbReference type="Proteomes" id="UP000757232">
    <property type="component" value="Unassembled WGS sequence"/>
</dbReference>
<keyword evidence="3" id="KW-1185">Reference proteome</keyword>
<sequence length="854" mass="95946">MKLPSTRRLLNKLHSRIRRGPRQTLNVGWDYGLPEDILELIFHSLLELRNDPKNSDLVQLSLYNANRTCWTWHEIGTKYLYRVIHLSSTSALRKLVATLDENTQIRPLVHQFCFDFPAFVSHNADFHDTEESFPDEKKVYELCPNLNHKQIPWSSSLETTECDFGVAHLTHLELFGPRLMFSECWEIPPTSVELPALQSLSVGFTTFIHTKGRIQWFRMPQLRRLSVSSLNLMGTHPFELPKHSPLIDTIELLSSSYGIFYDFFDPYESPLLPYAKTLTRLTIIGTYLGRFDNWSLGFLEGLKVLCLPFIFFANVNIRDYPPNLADLAAVGSIRKSFKEDRTDLWKGCFALKRALNSRKEKLRMLKRVHVRVQDAEYALFIDDPKKELHLELGVQRSDEIENTKPTIPHGISVPTPSTTLSKTASATDQSTSAELTMVCVDSTSGPDTDIDSSRATPVTALESPPSSSASSPVPSSSSSPSSSTDASSYSVTQEEDQRICSDDAPRRNTGNRRQAAINRPDAGSNNSLRPLGPRHLEHDYKIARKKLSAAVAIAVNELFGFSVPVRNEETEAKRPGKECIPLLRQHPLVRRAASAVDEADRLLEEALARGENWASAIPKELEWNEKHPDYEWAYNEPEAETEKKARRIKARIDLPKTFKPRTRTRKRQTPEVEEDEASDNKEANPSGPVDDTPQIRAKSTDLSLDTTIGGLGERERRSRSRSVSVPESDPSFAPAVIAEANVPLAPVSEKRNRGRPQRAIPDTSGSVMEMETAAVMIQIPVLGSSMMRFRLDPPTESKPPPAPPVKRKRGRPRKHPLPPPVPTLDQLPKNAAAAMAAQESERHSSKRRKIVISN</sequence>
<feature type="compositionally biased region" description="Low complexity" evidence="1">
    <location>
        <begin position="721"/>
        <end position="731"/>
    </location>
</feature>